<dbReference type="Pfam" id="PF14072">
    <property type="entry name" value="DndB"/>
    <property type="match status" value="1"/>
</dbReference>
<dbReference type="RefSeq" id="WP_271215942.1">
    <property type="nucleotide sequence ID" value="NZ_BAAAVD010000006.1"/>
</dbReference>
<evidence type="ECO:0000313" key="2">
    <source>
        <dbReference type="Proteomes" id="UP001143474"/>
    </source>
</evidence>
<comment type="caution">
    <text evidence="1">The sequence shown here is derived from an EMBL/GenBank/DDBJ whole genome shotgun (WGS) entry which is preliminary data.</text>
</comment>
<dbReference type="AlphaFoldDB" id="A0A9W6MAK5"/>
<dbReference type="InterPro" id="IPR017642">
    <property type="entry name" value="DNA_S_mod_DndB"/>
</dbReference>
<dbReference type="EMBL" id="BSEV01000001">
    <property type="protein sequence ID" value="GLK07404.1"/>
    <property type="molecule type" value="Genomic_DNA"/>
</dbReference>
<dbReference type="Proteomes" id="UP001143474">
    <property type="component" value="Unassembled WGS sequence"/>
</dbReference>
<proteinExistence type="predicted"/>
<gene>
    <name evidence="1" type="ORF">GCM10017600_08090</name>
</gene>
<sequence length="409" mass="43952">MDTTTPVTTGLPVRLTPFRSCAAIGVGNWENMLSLLPNPVAVEQDAIKFSRRTSNSYADLRAEVQRTLHGTAKGRNVPHYADYLAAGHRGDLGDAWSSPPLCLWSPRPLIIGESGNTHLPIGGGLIAIDAETQLAAMHEVADNLEHYELKDGSLSEMLVAYEVYWGISLEDARQIFHDRNLKGVAVDKNLSLNMDQRDAGTIIARQILQNEVIPALGADPKPFSSFVNMSSRQIGKKSHHWVTLSAVRSLAVTALLGKAGIEATSGSVSTDRLPAGVTIQEAAREISEAVARILGTHTSAFADRSAITAPAVMAGLGAVLHHTLPWANDEDIRLTPTELEDILADVQWERKGWVGVAAKYTPKGSLSFAGGVKDSGNAVYNALLHPHTKGGHKIRGKIFTDVNEVSTNS</sequence>
<evidence type="ECO:0000313" key="1">
    <source>
        <dbReference type="EMBL" id="GLK07404.1"/>
    </source>
</evidence>
<protein>
    <submittedName>
        <fullName evidence="1">Uncharacterized protein</fullName>
    </submittedName>
</protein>
<organism evidence="1 2">
    <name type="scientific">Streptosporangium carneum</name>
    <dbReference type="NCBI Taxonomy" id="47481"/>
    <lineage>
        <taxon>Bacteria</taxon>
        <taxon>Bacillati</taxon>
        <taxon>Actinomycetota</taxon>
        <taxon>Actinomycetes</taxon>
        <taxon>Streptosporangiales</taxon>
        <taxon>Streptosporangiaceae</taxon>
        <taxon>Streptosporangium</taxon>
    </lineage>
</organism>
<name>A0A9W6MAK5_9ACTN</name>
<accession>A0A9W6MAK5</accession>
<reference evidence="1" key="1">
    <citation type="journal article" date="2014" name="Int. J. Syst. Evol. Microbiol.">
        <title>Complete genome sequence of Corynebacterium casei LMG S-19264T (=DSM 44701T), isolated from a smear-ripened cheese.</title>
        <authorList>
            <consortium name="US DOE Joint Genome Institute (JGI-PGF)"/>
            <person name="Walter F."/>
            <person name="Albersmeier A."/>
            <person name="Kalinowski J."/>
            <person name="Ruckert C."/>
        </authorList>
    </citation>
    <scope>NUCLEOTIDE SEQUENCE</scope>
    <source>
        <strain evidence="1">VKM Ac-2007</strain>
    </source>
</reference>
<reference evidence="1" key="2">
    <citation type="submission" date="2023-01" db="EMBL/GenBank/DDBJ databases">
        <authorList>
            <person name="Sun Q."/>
            <person name="Evtushenko L."/>
        </authorList>
    </citation>
    <scope>NUCLEOTIDE SEQUENCE</scope>
    <source>
        <strain evidence="1">VKM Ac-2007</strain>
    </source>
</reference>
<keyword evidence="2" id="KW-1185">Reference proteome</keyword>